<accession>A0A6J5MY25</accession>
<name>A0A6J5MY25_9CAUD</name>
<proteinExistence type="predicted"/>
<protein>
    <submittedName>
        <fullName evidence="1">Uncharacterized protein</fullName>
    </submittedName>
</protein>
<reference evidence="1" key="1">
    <citation type="submission" date="2020-04" db="EMBL/GenBank/DDBJ databases">
        <authorList>
            <person name="Chiriac C."/>
            <person name="Salcher M."/>
            <person name="Ghai R."/>
            <person name="Kavagutti S V."/>
        </authorList>
    </citation>
    <scope>NUCLEOTIDE SEQUENCE</scope>
</reference>
<gene>
    <name evidence="1" type="ORF">UFOVP555_45</name>
</gene>
<evidence type="ECO:0000313" key="1">
    <source>
        <dbReference type="EMBL" id="CAB4149880.1"/>
    </source>
</evidence>
<organism evidence="1">
    <name type="scientific">uncultured Caudovirales phage</name>
    <dbReference type="NCBI Taxonomy" id="2100421"/>
    <lineage>
        <taxon>Viruses</taxon>
        <taxon>Duplodnaviria</taxon>
        <taxon>Heunggongvirae</taxon>
        <taxon>Uroviricota</taxon>
        <taxon>Caudoviricetes</taxon>
        <taxon>Peduoviridae</taxon>
        <taxon>Maltschvirus</taxon>
        <taxon>Maltschvirus maltsch</taxon>
    </lineage>
</organism>
<dbReference type="EMBL" id="LR796526">
    <property type="protein sequence ID" value="CAB4149880.1"/>
    <property type="molecule type" value="Genomic_DNA"/>
</dbReference>
<sequence>MVQSNELHGWNHLPLWQHEHAVEAAGEVFPITASGCFNQVGVFARRHANGDVFALVKDEWVKVPPAEGEFVPQDSPAAKNGTS</sequence>